<feature type="repeat" description="TPR" evidence="1">
    <location>
        <begin position="1018"/>
        <end position="1051"/>
    </location>
</feature>
<protein>
    <submittedName>
        <fullName evidence="2">Tetratricopeptide repeat protein</fullName>
    </submittedName>
</protein>
<sequence length="1187" mass="134855">MSRSLRVRVEYIDKVKLALKRKGFPRQIDLAEQINISKNTVNKFFTGKVIDHLNFIEICTKLCLNWQEIADLSDFTETTAQETETQTAQQTVSVTVEVNSNVEANLTDDDVTERNEATAKRVILQQAIPSVPVWKGRDELLEKLKAKLTGLETDSLTSSPKVLAIIGQGGIGKTSLAVKLLEAVGVNLRSPLAPLNKGRTCAFDCVMYFKVQEGTSFDDVAEFLLAGLGIERAETLKSAEEKIGRIIAGLAESRCLLLLDNLETILHPANDSCSAGILPANEEVEAGKMPTLQANEEAGRMPTLRAHRAIVPDWGKLLNALVYQQHNSQTILTSREVPADLADSRYDGAEPDSELVHIEIVSGVDLGAGVEILQQRQLRDNLSDLEWVSLRVEGHVFLLTQLAAIGKGKPGFLRKHPELVTKKAEPILTEQLARQSAAARDLLKRMCVLRVPIDVPGLTFLRLYTDDIDKDHRFELAAILEEPAELTEAEIRETEGILERLVDSSLVQCRYDEEKCELFYDLHRVIVEFLQADCQEELPKLLESVYKFYCTGKNVENPQTLEDLRPVLEAQYFAFQLGNYSEAYYLIKSEYLYRWGNWSLLQELCEQILPYLDDDDRSYCLGEIGCVHRNSGRWDEAEKCFLDALSLSQKQEIQDEIPTFLGYLGDIERFRGNLHEAERLYRQSLDLRTQLGDRAGMAATWQFLGYIEQNRGNWDEAEHLFRQSLNLRTQLGDRAGVAETWRHLGYIEQFRGNLDEAERLYRQSLEVKTQLGDRAGMAAVWGVLGYIEQNRGNWEEAERLYRQSLELRTQLGDRAGMAAVWASLGDIEQNRGNWEEAERLYQQSLELRTQLGDRAGMATSWGLLGYIEQNRGNWDEAERLYRQCLEIETQLGDRAGMAVTWGVLGDIERKRGNWEEAERLYQQSLELRTQLGDRAGMAAVWGVLGYIEQNRGNWEEAERLYRQSLELRTQLGDRAGMAASWGLLGDIEQNRGNWEEAERLYRQSLELRTQLGDRAGMATSWGVLGDIEQNRGNWDEAERLYRQCLEIETQLGDRAGMAVTWGLLGDIEQNRGNWDEAERLYQQCLSLSTELGYQTMIIGCIGGLGTVELKRGNLDAAEPLLKEALEKMQELGMTSSIAETNYDLAQLYRQRNNTELAQQHYNTAHQIFQQLSAAKDLERIEKEWEHN</sequence>
<feature type="repeat" description="TPR" evidence="1">
    <location>
        <begin position="738"/>
        <end position="771"/>
    </location>
</feature>
<dbReference type="PANTHER" id="PTHR10098:SF108">
    <property type="entry name" value="TETRATRICOPEPTIDE REPEAT PROTEIN 28"/>
    <property type="match status" value="1"/>
</dbReference>
<name>A0ABV4Y5U2_9CYAN</name>
<dbReference type="InterPro" id="IPR011990">
    <property type="entry name" value="TPR-like_helical_dom_sf"/>
</dbReference>
<organism evidence="2 3">
    <name type="scientific">Floridaenema fluviatile BLCC-F154</name>
    <dbReference type="NCBI Taxonomy" id="3153640"/>
    <lineage>
        <taxon>Bacteria</taxon>
        <taxon>Bacillati</taxon>
        <taxon>Cyanobacteriota</taxon>
        <taxon>Cyanophyceae</taxon>
        <taxon>Oscillatoriophycideae</taxon>
        <taxon>Aerosakkonematales</taxon>
        <taxon>Aerosakkonemataceae</taxon>
        <taxon>Floridanema</taxon>
        <taxon>Floridanema fluviatile</taxon>
    </lineage>
</organism>
<feature type="repeat" description="TPR" evidence="1">
    <location>
        <begin position="1058"/>
        <end position="1091"/>
    </location>
</feature>
<evidence type="ECO:0000313" key="3">
    <source>
        <dbReference type="Proteomes" id="UP001576776"/>
    </source>
</evidence>
<dbReference type="RefSeq" id="WP_413255709.1">
    <property type="nucleotide sequence ID" value="NZ_JBHFNS010000017.1"/>
</dbReference>
<keyword evidence="1" id="KW-0802">TPR repeat</keyword>
<dbReference type="Gene3D" id="1.25.40.10">
    <property type="entry name" value="Tetratricopeptide repeat domain"/>
    <property type="match status" value="4"/>
</dbReference>
<feature type="repeat" description="TPR" evidence="1">
    <location>
        <begin position="938"/>
        <end position="971"/>
    </location>
</feature>
<dbReference type="InterPro" id="IPR019734">
    <property type="entry name" value="TPR_rpt"/>
</dbReference>
<evidence type="ECO:0000256" key="1">
    <source>
        <dbReference type="PROSITE-ProRule" id="PRU00339"/>
    </source>
</evidence>
<feature type="repeat" description="TPR" evidence="1">
    <location>
        <begin position="818"/>
        <end position="851"/>
    </location>
</feature>
<dbReference type="PROSITE" id="PS50005">
    <property type="entry name" value="TPR"/>
    <property type="match status" value="10"/>
</dbReference>
<keyword evidence="3" id="KW-1185">Reference proteome</keyword>
<dbReference type="Pfam" id="PF13424">
    <property type="entry name" value="TPR_12"/>
    <property type="match status" value="7"/>
</dbReference>
<evidence type="ECO:0000313" key="2">
    <source>
        <dbReference type="EMBL" id="MFB2934181.1"/>
    </source>
</evidence>
<dbReference type="SUPFAM" id="SSF52540">
    <property type="entry name" value="P-loop containing nucleoside triphosphate hydrolases"/>
    <property type="match status" value="1"/>
</dbReference>
<gene>
    <name evidence="2" type="ORF">ACE1B6_02795</name>
</gene>
<dbReference type="InterPro" id="IPR027417">
    <property type="entry name" value="P-loop_NTPase"/>
</dbReference>
<feature type="repeat" description="TPR" evidence="1">
    <location>
        <begin position="858"/>
        <end position="891"/>
    </location>
</feature>
<reference evidence="2 3" key="1">
    <citation type="submission" date="2024-09" db="EMBL/GenBank/DDBJ databases">
        <title>Floridaenema gen nov. (Aerosakkonemataceae, Aerosakkonematales ord. nov., Cyanobacteria) from benthic tropical and subtropical fresh waters, with the description of four new species.</title>
        <authorList>
            <person name="Moretto J.A."/>
            <person name="Berthold D.E."/>
            <person name="Lefler F.W."/>
            <person name="Huang I.-S."/>
            <person name="Laughinghouse H. IV."/>
        </authorList>
    </citation>
    <scope>NUCLEOTIDE SEQUENCE [LARGE SCALE GENOMIC DNA]</scope>
    <source>
        <strain evidence="2 3">BLCC-F154</strain>
    </source>
</reference>
<feature type="repeat" description="TPR" evidence="1">
    <location>
        <begin position="898"/>
        <end position="931"/>
    </location>
</feature>
<dbReference type="Gene3D" id="3.40.50.300">
    <property type="entry name" value="P-loop containing nucleotide triphosphate hydrolases"/>
    <property type="match status" value="1"/>
</dbReference>
<accession>A0ABV4Y5U2</accession>
<dbReference type="PANTHER" id="PTHR10098">
    <property type="entry name" value="RAPSYN-RELATED"/>
    <property type="match status" value="1"/>
</dbReference>
<dbReference type="SUPFAM" id="SSF48452">
    <property type="entry name" value="TPR-like"/>
    <property type="match status" value="4"/>
</dbReference>
<comment type="caution">
    <text evidence="2">The sequence shown here is derived from an EMBL/GenBank/DDBJ whole genome shotgun (WGS) entry which is preliminary data.</text>
</comment>
<feature type="repeat" description="TPR" evidence="1">
    <location>
        <begin position="698"/>
        <end position="731"/>
    </location>
</feature>
<feature type="repeat" description="TPR" evidence="1">
    <location>
        <begin position="778"/>
        <end position="811"/>
    </location>
</feature>
<dbReference type="EMBL" id="JBHFNS010000017">
    <property type="protein sequence ID" value="MFB2934181.1"/>
    <property type="molecule type" value="Genomic_DNA"/>
</dbReference>
<feature type="repeat" description="TPR" evidence="1">
    <location>
        <begin position="978"/>
        <end position="1011"/>
    </location>
</feature>
<dbReference type="Proteomes" id="UP001576776">
    <property type="component" value="Unassembled WGS sequence"/>
</dbReference>
<dbReference type="SMART" id="SM00028">
    <property type="entry name" value="TPR"/>
    <property type="match status" value="14"/>
</dbReference>
<proteinExistence type="predicted"/>